<comment type="subunit">
    <text evidence="3">Heterodimer of 2 subunits, IMMPL1 and IMMPL2.</text>
</comment>
<evidence type="ECO:0000256" key="2">
    <source>
        <dbReference type="ARBA" id="ARBA00007066"/>
    </source>
</evidence>
<keyword evidence="7" id="KW-0999">Mitochondrion inner membrane</keyword>
<evidence type="ECO:0000256" key="7">
    <source>
        <dbReference type="ARBA" id="ARBA00022792"/>
    </source>
</evidence>
<feature type="active site" evidence="13">
    <location>
        <position position="34"/>
    </location>
</feature>
<organism evidence="15 16">
    <name type="scientific">Pieris macdunnoughi</name>
    <dbReference type="NCBI Taxonomy" id="345717"/>
    <lineage>
        <taxon>Eukaryota</taxon>
        <taxon>Metazoa</taxon>
        <taxon>Ecdysozoa</taxon>
        <taxon>Arthropoda</taxon>
        <taxon>Hexapoda</taxon>
        <taxon>Insecta</taxon>
        <taxon>Pterygota</taxon>
        <taxon>Neoptera</taxon>
        <taxon>Endopterygota</taxon>
        <taxon>Lepidoptera</taxon>
        <taxon>Glossata</taxon>
        <taxon>Ditrysia</taxon>
        <taxon>Papilionoidea</taxon>
        <taxon>Pieridae</taxon>
        <taxon>Pierinae</taxon>
        <taxon>Pieris</taxon>
    </lineage>
</organism>
<protein>
    <recommendedName>
        <fullName evidence="4">Mitochondrial inner membrane protease subunit 2</fullName>
    </recommendedName>
    <alternativeName>
        <fullName evidence="12">IMP2-like protein</fullName>
    </alternativeName>
</protein>
<evidence type="ECO:0000256" key="1">
    <source>
        <dbReference type="ARBA" id="ARBA00004434"/>
    </source>
</evidence>
<proteinExistence type="inferred from homology"/>
<keyword evidence="16" id="KW-1185">Reference proteome</keyword>
<evidence type="ECO:0000259" key="14">
    <source>
        <dbReference type="Pfam" id="PF10502"/>
    </source>
</evidence>
<dbReference type="Gene3D" id="2.10.109.10">
    <property type="entry name" value="Umud Fragment, subunit A"/>
    <property type="match status" value="1"/>
</dbReference>
<dbReference type="PANTHER" id="PTHR46041:SF2">
    <property type="entry name" value="MITOCHONDRIAL INNER MEMBRANE PROTEASE SUBUNIT 2"/>
    <property type="match status" value="1"/>
</dbReference>
<comment type="subcellular location">
    <subcellularLocation>
        <location evidence="1">Mitochondrion inner membrane</location>
        <topology evidence="1">Single-pass membrane protein</topology>
    </subcellularLocation>
</comment>
<sequence length="164" mass="18424">MWIRNLLRSMLLGVPIGVTFLDTIGYVARVEGISMQPALNPESKNTDYVFLSRWAVKDYSIHRGDIISLVSPKDPNQKIIKRVVALEGDIVSTLGYKNQYVRVPEGHIWVEGDHTGHTLDSNTFGPVSLGLVNARAICIVWPPERWQALEAKIPNHRKPVSTQK</sequence>
<dbReference type="GO" id="GO:0006627">
    <property type="term" value="P:protein processing involved in protein targeting to mitochondrion"/>
    <property type="evidence" value="ECO:0007669"/>
    <property type="project" value="InterPro"/>
</dbReference>
<dbReference type="Proteomes" id="UP000663880">
    <property type="component" value="Unassembled WGS sequence"/>
</dbReference>
<evidence type="ECO:0000256" key="9">
    <source>
        <dbReference type="ARBA" id="ARBA00022989"/>
    </source>
</evidence>
<dbReference type="CDD" id="cd06530">
    <property type="entry name" value="S26_SPase_I"/>
    <property type="match status" value="1"/>
</dbReference>
<dbReference type="GO" id="GO:0004252">
    <property type="term" value="F:serine-type endopeptidase activity"/>
    <property type="evidence" value="ECO:0007669"/>
    <property type="project" value="InterPro"/>
</dbReference>
<dbReference type="GO" id="GO:0006465">
    <property type="term" value="P:signal peptide processing"/>
    <property type="evidence" value="ECO:0007669"/>
    <property type="project" value="InterPro"/>
</dbReference>
<dbReference type="PANTHER" id="PTHR46041">
    <property type="entry name" value="MITOCHONDRIAL INNER MEMBRANE PROTEASE SUBUNIT 2"/>
    <property type="match status" value="1"/>
</dbReference>
<evidence type="ECO:0000256" key="10">
    <source>
        <dbReference type="ARBA" id="ARBA00023128"/>
    </source>
</evidence>
<evidence type="ECO:0000256" key="4">
    <source>
        <dbReference type="ARBA" id="ARBA00013650"/>
    </source>
</evidence>
<dbReference type="PRINTS" id="PR00727">
    <property type="entry name" value="LEADERPTASE"/>
</dbReference>
<evidence type="ECO:0000313" key="15">
    <source>
        <dbReference type="EMBL" id="CAF4803501.1"/>
    </source>
</evidence>
<dbReference type="EMBL" id="CAJOBZ010000006">
    <property type="protein sequence ID" value="CAF4803501.1"/>
    <property type="molecule type" value="Genomic_DNA"/>
</dbReference>
<evidence type="ECO:0000256" key="13">
    <source>
        <dbReference type="PIRSR" id="PIRSR600223-1"/>
    </source>
</evidence>
<evidence type="ECO:0000256" key="6">
    <source>
        <dbReference type="ARBA" id="ARBA00022692"/>
    </source>
</evidence>
<keyword evidence="8" id="KW-0378">Hydrolase</keyword>
<dbReference type="InterPro" id="IPR036286">
    <property type="entry name" value="LexA/Signal_pep-like_sf"/>
</dbReference>
<keyword evidence="6" id="KW-0812">Transmembrane</keyword>
<evidence type="ECO:0000256" key="8">
    <source>
        <dbReference type="ARBA" id="ARBA00022801"/>
    </source>
</evidence>
<dbReference type="AlphaFoldDB" id="A0A821P9H8"/>
<comment type="similarity">
    <text evidence="2">Belongs to the peptidase S26 family. IMP2 subfamily.</text>
</comment>
<dbReference type="InterPro" id="IPR037730">
    <property type="entry name" value="IMP2"/>
</dbReference>
<evidence type="ECO:0000256" key="5">
    <source>
        <dbReference type="ARBA" id="ARBA00022670"/>
    </source>
</evidence>
<accession>A0A821P9H8</accession>
<evidence type="ECO:0000256" key="11">
    <source>
        <dbReference type="ARBA" id="ARBA00023136"/>
    </source>
</evidence>
<dbReference type="OrthoDB" id="9996127at2759"/>
<comment type="caution">
    <text evidence="15">The sequence shown here is derived from an EMBL/GenBank/DDBJ whole genome shotgun (WGS) entry which is preliminary data.</text>
</comment>
<gene>
    <name evidence="15" type="ORF">PMACD_LOCUS3587</name>
</gene>
<keyword evidence="9" id="KW-1133">Transmembrane helix</keyword>
<feature type="active site" evidence="13">
    <location>
        <position position="81"/>
    </location>
</feature>
<evidence type="ECO:0000256" key="12">
    <source>
        <dbReference type="ARBA" id="ARBA00032718"/>
    </source>
</evidence>
<dbReference type="FunFam" id="2.10.109.10:FF:000005">
    <property type="entry name" value="Mitochondrial inner membrane protease subunit"/>
    <property type="match status" value="1"/>
</dbReference>
<feature type="domain" description="Peptidase S26" evidence="14">
    <location>
        <begin position="6"/>
        <end position="92"/>
    </location>
</feature>
<dbReference type="GO" id="GO:0042720">
    <property type="term" value="C:mitochondrial inner membrane peptidase complex"/>
    <property type="evidence" value="ECO:0007669"/>
    <property type="project" value="InterPro"/>
</dbReference>
<dbReference type="InterPro" id="IPR000223">
    <property type="entry name" value="Pept_S26A_signal_pept_1"/>
</dbReference>
<keyword evidence="5" id="KW-0645">Protease</keyword>
<keyword evidence="10" id="KW-0496">Mitochondrion</keyword>
<dbReference type="Pfam" id="PF10502">
    <property type="entry name" value="Peptidase_S26"/>
    <property type="match status" value="1"/>
</dbReference>
<dbReference type="InterPro" id="IPR019533">
    <property type="entry name" value="Peptidase_S26"/>
</dbReference>
<reference evidence="15" key="1">
    <citation type="submission" date="2021-02" db="EMBL/GenBank/DDBJ databases">
        <authorList>
            <person name="Steward A R."/>
        </authorList>
    </citation>
    <scope>NUCLEOTIDE SEQUENCE</scope>
</reference>
<keyword evidence="11" id="KW-0472">Membrane</keyword>
<evidence type="ECO:0000256" key="3">
    <source>
        <dbReference type="ARBA" id="ARBA00011805"/>
    </source>
</evidence>
<dbReference type="SUPFAM" id="SSF51306">
    <property type="entry name" value="LexA/Signal peptidase"/>
    <property type="match status" value="1"/>
</dbReference>
<evidence type="ECO:0000313" key="16">
    <source>
        <dbReference type="Proteomes" id="UP000663880"/>
    </source>
</evidence>
<name>A0A821P9H8_9NEOP</name>